<sequence length="187" mass="20478">MASIGYARVSTVDQNADLQHTALKAAGCKRIFTDHGVSGTRASRPELDKMLEHLREGDEVVVWKLDRLGRNTRNLLELIDDLEGRGVHFRSLTEGITTTGAMGKAMLTVMSAFAQLERDQLVERTRAGMAAAAANGRKAGRREVTAGDWKVKRARELKAQGLKLADIGRIIGASRATVYRYLGLDSD</sequence>
<dbReference type="InterPro" id="IPR050639">
    <property type="entry name" value="SSR_resolvase"/>
</dbReference>
<dbReference type="PROSITE" id="PS00398">
    <property type="entry name" value="RECOMBINASES_2"/>
    <property type="match status" value="1"/>
</dbReference>
<evidence type="ECO:0000256" key="2">
    <source>
        <dbReference type="ARBA" id="ARBA00023125"/>
    </source>
</evidence>
<gene>
    <name evidence="6" type="ORF">LVY72_22880</name>
</gene>
<dbReference type="Proteomes" id="UP001165368">
    <property type="component" value="Unassembled WGS sequence"/>
</dbReference>
<evidence type="ECO:0000256" key="1">
    <source>
        <dbReference type="ARBA" id="ARBA00022908"/>
    </source>
</evidence>
<dbReference type="PROSITE" id="PS00397">
    <property type="entry name" value="RECOMBINASES_1"/>
    <property type="match status" value="1"/>
</dbReference>
<feature type="domain" description="Resolvase/invertase-type recombinase catalytic" evidence="5">
    <location>
        <begin position="2"/>
        <end position="136"/>
    </location>
</feature>
<dbReference type="Pfam" id="PF00239">
    <property type="entry name" value="Resolvase"/>
    <property type="match status" value="1"/>
</dbReference>
<feature type="active site" description="O-(5'-phospho-DNA)-serine intermediate" evidence="4">
    <location>
        <position position="10"/>
    </location>
</feature>
<dbReference type="PANTHER" id="PTHR30461">
    <property type="entry name" value="DNA-INVERTASE FROM LAMBDOID PROPHAGE"/>
    <property type="match status" value="1"/>
</dbReference>
<organism evidence="6 7">
    <name type="scientific">Arthrobacter hankyongi</name>
    <dbReference type="NCBI Taxonomy" id="2904801"/>
    <lineage>
        <taxon>Bacteria</taxon>
        <taxon>Bacillati</taxon>
        <taxon>Actinomycetota</taxon>
        <taxon>Actinomycetes</taxon>
        <taxon>Micrococcales</taxon>
        <taxon>Micrococcaceae</taxon>
        <taxon>Arthrobacter</taxon>
    </lineage>
</organism>
<evidence type="ECO:0000313" key="6">
    <source>
        <dbReference type="EMBL" id="MCG2624736.1"/>
    </source>
</evidence>
<keyword evidence="2" id="KW-0238">DNA-binding</keyword>
<accession>A0ABS9LDG9</accession>
<dbReference type="SMART" id="SM00857">
    <property type="entry name" value="Resolvase"/>
    <property type="match status" value="1"/>
</dbReference>
<dbReference type="SUPFAM" id="SSF53041">
    <property type="entry name" value="Resolvase-like"/>
    <property type="match status" value="1"/>
</dbReference>
<evidence type="ECO:0000256" key="3">
    <source>
        <dbReference type="ARBA" id="ARBA00023172"/>
    </source>
</evidence>
<dbReference type="PANTHER" id="PTHR30461:SF2">
    <property type="entry name" value="SERINE RECOMBINASE PINE-RELATED"/>
    <property type="match status" value="1"/>
</dbReference>
<protein>
    <submittedName>
        <fullName evidence="6">Recombinase family protein</fullName>
    </submittedName>
</protein>
<keyword evidence="1" id="KW-0229">DNA integration</keyword>
<dbReference type="RefSeq" id="WP_237827055.1">
    <property type="nucleotide sequence ID" value="NZ_JAKLTQ010000030.1"/>
</dbReference>
<dbReference type="InterPro" id="IPR006118">
    <property type="entry name" value="Recombinase_CS"/>
</dbReference>
<evidence type="ECO:0000259" key="5">
    <source>
        <dbReference type="PROSITE" id="PS51736"/>
    </source>
</evidence>
<reference evidence="6" key="1">
    <citation type="submission" date="2022-01" db="EMBL/GenBank/DDBJ databases">
        <authorList>
            <person name="Jo J.-H."/>
            <person name="Im W.-T."/>
        </authorList>
    </citation>
    <scope>NUCLEOTIDE SEQUENCE</scope>
    <source>
        <strain evidence="6">I2-34</strain>
    </source>
</reference>
<name>A0ABS9LDG9_9MICC</name>
<dbReference type="CDD" id="cd03768">
    <property type="entry name" value="SR_ResInv"/>
    <property type="match status" value="1"/>
</dbReference>
<dbReference type="PROSITE" id="PS51736">
    <property type="entry name" value="RECOMBINASES_3"/>
    <property type="match status" value="1"/>
</dbReference>
<evidence type="ECO:0000256" key="4">
    <source>
        <dbReference type="PROSITE-ProRule" id="PRU10137"/>
    </source>
</evidence>
<keyword evidence="7" id="KW-1185">Reference proteome</keyword>
<evidence type="ECO:0000313" key="7">
    <source>
        <dbReference type="Proteomes" id="UP001165368"/>
    </source>
</evidence>
<comment type="caution">
    <text evidence="6">The sequence shown here is derived from an EMBL/GenBank/DDBJ whole genome shotgun (WGS) entry which is preliminary data.</text>
</comment>
<dbReference type="Gene3D" id="3.40.50.1390">
    <property type="entry name" value="Resolvase, N-terminal catalytic domain"/>
    <property type="match status" value="1"/>
</dbReference>
<dbReference type="InterPro" id="IPR006119">
    <property type="entry name" value="Resolv_N"/>
</dbReference>
<keyword evidence="3" id="KW-0233">DNA recombination</keyword>
<dbReference type="InterPro" id="IPR036162">
    <property type="entry name" value="Resolvase-like_N_sf"/>
</dbReference>
<dbReference type="EMBL" id="JAKLTQ010000030">
    <property type="protein sequence ID" value="MCG2624736.1"/>
    <property type="molecule type" value="Genomic_DNA"/>
</dbReference>
<proteinExistence type="predicted"/>